<dbReference type="InterPro" id="IPR004715">
    <property type="entry name" value="PTS_IIA_fruc"/>
</dbReference>
<evidence type="ECO:0000256" key="5">
    <source>
        <dbReference type="ARBA" id="ARBA00022553"/>
    </source>
</evidence>
<dbReference type="InterPro" id="IPR003353">
    <property type="entry name" value="PTS_IIB_fruc"/>
</dbReference>
<keyword evidence="10 12" id="KW-1133">Transmembrane helix</keyword>
<dbReference type="FunFam" id="3.40.930.10:FF:000009">
    <property type="entry name" value="PTS system, fructose specific IIABC component"/>
    <property type="match status" value="1"/>
</dbReference>
<dbReference type="GO" id="GO:0005737">
    <property type="term" value="C:cytoplasm"/>
    <property type="evidence" value="ECO:0007669"/>
    <property type="project" value="UniProtKB-SubCell"/>
</dbReference>
<evidence type="ECO:0000256" key="6">
    <source>
        <dbReference type="ARBA" id="ARBA00022597"/>
    </source>
</evidence>
<reference evidence="16 17" key="1">
    <citation type="journal article" date="2023" name="Int. J. Syst. Evol. Microbiol.">
        <title>Ligilactobacillus ubinensis sp. nov., a novel species isolated from the wild ferment of a durian fruit (Durio zibethinus).</title>
        <authorList>
            <person name="Heng Y.C."/>
            <person name="Menon N."/>
            <person name="Chen B."/>
            <person name="Loo B.Z.L."/>
            <person name="Wong G.W.J."/>
            <person name="Lim A.C.H."/>
            <person name="Silvaraju S."/>
            <person name="Kittelmann S."/>
        </authorList>
    </citation>
    <scope>NUCLEOTIDE SEQUENCE [LARGE SCALE GENOMIC DNA]</scope>
    <source>
        <strain evidence="16 17">WILCCON 0076</strain>
    </source>
</reference>
<dbReference type="PANTHER" id="PTHR30505">
    <property type="entry name" value="FRUCTOSE-LIKE PERMEASE"/>
    <property type="match status" value="1"/>
</dbReference>
<dbReference type="InterPro" id="IPR013011">
    <property type="entry name" value="PTS_EIIB_2"/>
</dbReference>
<dbReference type="InterPro" id="IPR003501">
    <property type="entry name" value="PTS_EIIB_2/3"/>
</dbReference>
<dbReference type="InterPro" id="IPR006327">
    <property type="entry name" value="PTS_IIC_fruc"/>
</dbReference>
<dbReference type="PANTHER" id="PTHR30505:SF28">
    <property type="entry name" value="PTS SYSTEM 2-O-ALPHA-MANNOSYL-D-GLYCERATE-SPECIFIC EIIABC COMPONENT"/>
    <property type="match status" value="1"/>
</dbReference>
<evidence type="ECO:0000313" key="16">
    <source>
        <dbReference type="EMBL" id="MCP0887197.1"/>
    </source>
</evidence>
<dbReference type="Pfam" id="PF02378">
    <property type="entry name" value="PTS_EIIC"/>
    <property type="match status" value="1"/>
</dbReference>
<keyword evidence="4" id="KW-1003">Cell membrane</keyword>
<name>A0A9X2FK72_9LACO</name>
<feature type="transmembrane region" description="Helical" evidence="12">
    <location>
        <begin position="373"/>
        <end position="393"/>
    </location>
</feature>
<dbReference type="GO" id="GO:0005886">
    <property type="term" value="C:plasma membrane"/>
    <property type="evidence" value="ECO:0007669"/>
    <property type="project" value="UniProtKB-SubCell"/>
</dbReference>
<evidence type="ECO:0000256" key="3">
    <source>
        <dbReference type="ARBA" id="ARBA00022448"/>
    </source>
</evidence>
<dbReference type="InterPro" id="IPR013014">
    <property type="entry name" value="PTS_EIIC_2"/>
</dbReference>
<dbReference type="InterPro" id="IPR002178">
    <property type="entry name" value="PTS_EIIA_type-2_dom"/>
</dbReference>
<dbReference type="CDD" id="cd05569">
    <property type="entry name" value="PTS_IIB_fructose"/>
    <property type="match status" value="1"/>
</dbReference>
<dbReference type="InterPro" id="IPR003352">
    <property type="entry name" value="PTS_EIIC"/>
</dbReference>
<feature type="transmembrane region" description="Helical" evidence="12">
    <location>
        <begin position="399"/>
        <end position="420"/>
    </location>
</feature>
<organism evidence="16 17">
    <name type="scientific">Ligilactobacillus ubinensis</name>
    <dbReference type="NCBI Taxonomy" id="2876789"/>
    <lineage>
        <taxon>Bacteria</taxon>
        <taxon>Bacillati</taxon>
        <taxon>Bacillota</taxon>
        <taxon>Bacilli</taxon>
        <taxon>Lactobacillales</taxon>
        <taxon>Lactobacillaceae</taxon>
        <taxon>Ligilactobacillus</taxon>
    </lineage>
</organism>
<accession>A0A9X2FK72</accession>
<comment type="caution">
    <text evidence="16">The sequence shown here is derived from an EMBL/GenBank/DDBJ whole genome shotgun (WGS) entry which is preliminary data.</text>
</comment>
<dbReference type="GO" id="GO:0005351">
    <property type="term" value="F:carbohydrate:proton symporter activity"/>
    <property type="evidence" value="ECO:0007669"/>
    <property type="project" value="InterPro"/>
</dbReference>
<dbReference type="GO" id="GO:0022877">
    <property type="term" value="F:protein-N(PI)-phosphohistidine-fructose phosphotransferase system transporter activity"/>
    <property type="evidence" value="ECO:0007669"/>
    <property type="project" value="InterPro"/>
</dbReference>
<dbReference type="GO" id="GO:0090563">
    <property type="term" value="F:protein-phosphocysteine-sugar phosphotransferase activity"/>
    <property type="evidence" value="ECO:0007669"/>
    <property type="project" value="TreeGrafter"/>
</dbReference>
<keyword evidence="3" id="KW-0813">Transport</keyword>
<evidence type="ECO:0000256" key="1">
    <source>
        <dbReference type="ARBA" id="ARBA00004429"/>
    </source>
</evidence>
<feature type="transmembrane region" description="Helical" evidence="12">
    <location>
        <begin position="309"/>
        <end position="330"/>
    </location>
</feature>
<evidence type="ECO:0000256" key="12">
    <source>
        <dbReference type="SAM" id="Phobius"/>
    </source>
</evidence>
<dbReference type="NCBIfam" id="TIGR00829">
    <property type="entry name" value="FRU"/>
    <property type="match status" value="1"/>
</dbReference>
<evidence type="ECO:0000259" key="15">
    <source>
        <dbReference type="PROSITE" id="PS51104"/>
    </source>
</evidence>
<keyword evidence="5" id="KW-0597">Phosphoprotein</keyword>
<evidence type="ECO:0000256" key="7">
    <source>
        <dbReference type="ARBA" id="ARBA00022679"/>
    </source>
</evidence>
<dbReference type="Pfam" id="PF02302">
    <property type="entry name" value="PTS_IIB"/>
    <property type="match status" value="1"/>
</dbReference>
<keyword evidence="6" id="KW-0762">Sugar transport</keyword>
<dbReference type="Gene3D" id="3.40.930.10">
    <property type="entry name" value="Mannitol-specific EII, Chain A"/>
    <property type="match status" value="1"/>
</dbReference>
<feature type="transmembrane region" description="Helical" evidence="12">
    <location>
        <begin position="336"/>
        <end position="361"/>
    </location>
</feature>
<keyword evidence="11 12" id="KW-0472">Membrane</keyword>
<keyword evidence="9 12" id="KW-0812">Transmembrane</keyword>
<feature type="domain" description="PTS EIIA type-2" evidence="13">
    <location>
        <begin position="5"/>
        <end position="149"/>
    </location>
</feature>
<dbReference type="PROSITE" id="PS51099">
    <property type="entry name" value="PTS_EIIB_TYPE_2"/>
    <property type="match status" value="1"/>
</dbReference>
<dbReference type="SUPFAM" id="SSF52794">
    <property type="entry name" value="PTS system IIB component-like"/>
    <property type="match status" value="1"/>
</dbReference>
<dbReference type="SUPFAM" id="SSF55804">
    <property type="entry name" value="Phoshotransferase/anion transport protein"/>
    <property type="match status" value="1"/>
</dbReference>
<gene>
    <name evidence="16" type="ORF">LB941_07600</name>
</gene>
<feature type="transmembrane region" description="Helical" evidence="12">
    <location>
        <begin position="584"/>
        <end position="602"/>
    </location>
</feature>
<dbReference type="PROSITE" id="PS51094">
    <property type="entry name" value="PTS_EIIA_TYPE_2"/>
    <property type="match status" value="1"/>
</dbReference>
<keyword evidence="17" id="KW-1185">Reference proteome</keyword>
<evidence type="ECO:0000259" key="14">
    <source>
        <dbReference type="PROSITE" id="PS51099"/>
    </source>
</evidence>
<keyword evidence="7" id="KW-0808">Transferase</keyword>
<evidence type="ECO:0000256" key="2">
    <source>
        <dbReference type="ARBA" id="ARBA00004496"/>
    </source>
</evidence>
<proteinExistence type="predicted"/>
<evidence type="ECO:0000313" key="17">
    <source>
        <dbReference type="Proteomes" id="UP001139006"/>
    </source>
</evidence>
<feature type="transmembrane region" description="Helical" evidence="12">
    <location>
        <begin position="440"/>
        <end position="462"/>
    </location>
</feature>
<dbReference type="PROSITE" id="PS51104">
    <property type="entry name" value="PTS_EIIC_TYPE_2"/>
    <property type="match status" value="1"/>
</dbReference>
<dbReference type="Gene3D" id="3.40.50.2300">
    <property type="match status" value="1"/>
</dbReference>
<comment type="subcellular location">
    <subcellularLocation>
        <location evidence="1">Cell inner membrane</location>
        <topology evidence="1">Multi-pass membrane protein</topology>
    </subcellularLocation>
    <subcellularLocation>
        <location evidence="2">Cytoplasm</location>
    </subcellularLocation>
</comment>
<keyword evidence="8" id="KW-0598">Phosphotransferase system</keyword>
<feature type="transmembrane region" description="Helical" evidence="12">
    <location>
        <begin position="521"/>
        <end position="546"/>
    </location>
</feature>
<dbReference type="FunFam" id="3.40.50.2300:FF:000014">
    <property type="entry name" value="PTS system fructose-like transporter subunit IIB"/>
    <property type="match status" value="1"/>
</dbReference>
<dbReference type="InterPro" id="IPR036095">
    <property type="entry name" value="PTS_EIIB-like_sf"/>
</dbReference>
<dbReference type="NCBIfam" id="TIGR00848">
    <property type="entry name" value="fruA"/>
    <property type="match status" value="1"/>
</dbReference>
<dbReference type="InterPro" id="IPR016152">
    <property type="entry name" value="PTrfase/Anion_transptr"/>
</dbReference>
<dbReference type="CDD" id="cd00211">
    <property type="entry name" value="PTS_IIA_fru"/>
    <property type="match status" value="1"/>
</dbReference>
<dbReference type="RefSeq" id="WP_253360852.1">
    <property type="nucleotide sequence ID" value="NZ_JAIULA010000013.1"/>
</dbReference>
<feature type="domain" description="PTS EIIB type-2" evidence="14">
    <location>
        <begin position="176"/>
        <end position="271"/>
    </location>
</feature>
<dbReference type="EMBL" id="JAIULA010000013">
    <property type="protein sequence ID" value="MCP0887197.1"/>
    <property type="molecule type" value="Genomic_DNA"/>
</dbReference>
<feature type="domain" description="PTS EIIC type-2" evidence="15">
    <location>
        <begin position="298"/>
        <end position="649"/>
    </location>
</feature>
<evidence type="ECO:0000256" key="8">
    <source>
        <dbReference type="ARBA" id="ARBA00022683"/>
    </source>
</evidence>
<dbReference type="InterPro" id="IPR050864">
    <property type="entry name" value="Bacterial_PTS_Sugar_Transport"/>
</dbReference>
<evidence type="ECO:0000256" key="4">
    <source>
        <dbReference type="ARBA" id="ARBA00022475"/>
    </source>
</evidence>
<evidence type="ECO:0000256" key="10">
    <source>
        <dbReference type="ARBA" id="ARBA00022989"/>
    </source>
</evidence>
<dbReference type="PROSITE" id="PS00372">
    <property type="entry name" value="PTS_EIIA_TYPE_2_HIS"/>
    <property type="match status" value="1"/>
</dbReference>
<dbReference type="Proteomes" id="UP001139006">
    <property type="component" value="Unassembled WGS sequence"/>
</dbReference>
<dbReference type="NCBIfam" id="TIGR01427">
    <property type="entry name" value="PTS_IIC_fructo"/>
    <property type="match status" value="1"/>
</dbReference>
<evidence type="ECO:0000256" key="9">
    <source>
        <dbReference type="ARBA" id="ARBA00022692"/>
    </source>
</evidence>
<protein>
    <submittedName>
        <fullName evidence="16">Fructose-specific PTS transporter subunit EIIC</fullName>
    </submittedName>
</protein>
<evidence type="ECO:0000256" key="11">
    <source>
        <dbReference type="ARBA" id="ARBA00023136"/>
    </source>
</evidence>
<feature type="transmembrane region" description="Helical" evidence="12">
    <location>
        <begin position="482"/>
        <end position="500"/>
    </location>
</feature>
<feature type="transmembrane region" description="Helical" evidence="12">
    <location>
        <begin position="622"/>
        <end position="643"/>
    </location>
</feature>
<evidence type="ECO:0000259" key="13">
    <source>
        <dbReference type="PROSITE" id="PS51094"/>
    </source>
</evidence>
<sequence>MDIRELLMKDIMIMDLKASTKAEAIDEMVHQYYVKGIIDDEEVYKKDILAREAESTTGMGDGIAIPHAHDKAVKKPAVLFARSQKGIDYDAMDGQPSHLFFMIAAPEGGDNTHLQALAALSQVLMNPDVVKDLKAATTPDRVQDIFAKAVAEKEAQNKAEEEKEAQAATNSDRPYIVAVTACPNGIAHTYMAEEALKKQAAAMGVDIKVETNGSEGIKHRLTVDEISRAVGVVVAADKKVEMARFNGKPLVNKAVSAAIKNPESLLSSVLDGNAATFHAAEDDSSSSSASDGSIGGNIYKQLMNGISHMLPFVIGGGILMAISFLVEQYLGGDKSAAFIFLNNTGSMAFAFMVPVLAAYIAEAIADTPALMPGFVGGFMATVYTGSYGGAYIANVMSNAKSAAGFLGGIAAGFIAGYIMLGLKKLAAGLPKSVEGMKPMLIYPILGLLFIALIMYYIINPIFSTLNVWITSFLNNMGTGNTVLLSLILAGMMSIDMGGPFNKAAYVFASGAFANDPKSTAAAGLMAAVMVGGMVPPFATAIGTVFFKNKFTEDERRAGISNWILGFSFITEGAIPFATADPGRVIPSCIVGSAVGGALVGLWHVGVPAPHGGFWVAALATNIWGYIGAVVIGSIVAAVILGFWKKPVKE</sequence>
<dbReference type="AlphaFoldDB" id="A0A9X2FK72"/>
<dbReference type="GO" id="GO:0009401">
    <property type="term" value="P:phosphoenolpyruvate-dependent sugar phosphotransferase system"/>
    <property type="evidence" value="ECO:0007669"/>
    <property type="project" value="UniProtKB-KW"/>
</dbReference>
<dbReference type="Pfam" id="PF00359">
    <property type="entry name" value="PTS_EIIA_2"/>
    <property type="match status" value="1"/>
</dbReference>